<keyword evidence="2" id="KW-1185">Reference proteome</keyword>
<dbReference type="HOGENOM" id="CLU_2563234_0_0_1"/>
<dbReference type="EnsemblProtists" id="EOD36164">
    <property type="protein sequence ID" value="EOD36164"/>
    <property type="gene ID" value="EMIHUDRAFT_226749"/>
</dbReference>
<dbReference type="SUPFAM" id="SSF53271">
    <property type="entry name" value="PRTase-like"/>
    <property type="match status" value="1"/>
</dbReference>
<dbReference type="PaxDb" id="2903-EOD36164"/>
<evidence type="ECO:0008006" key="3">
    <source>
        <dbReference type="Google" id="ProtNLM"/>
    </source>
</evidence>
<reference evidence="1" key="2">
    <citation type="submission" date="2024-10" db="UniProtKB">
        <authorList>
            <consortium name="EnsemblProtists"/>
        </authorList>
    </citation>
    <scope>IDENTIFICATION</scope>
</reference>
<sequence>MPASIDGPVKKFLPGAVIDDILATGGSALACCGILEQLGMHIHEGYSVFALAKFCDDRVEGKMLWTTDVVLSPHIGKMNKQH</sequence>
<dbReference type="CDD" id="cd06223">
    <property type="entry name" value="PRTases_typeI"/>
    <property type="match status" value="1"/>
</dbReference>
<proteinExistence type="predicted"/>
<dbReference type="InterPro" id="IPR000836">
    <property type="entry name" value="PRTase_dom"/>
</dbReference>
<dbReference type="GeneID" id="17281435"/>
<dbReference type="InterPro" id="IPR029057">
    <property type="entry name" value="PRTase-like"/>
</dbReference>
<dbReference type="KEGG" id="ehx:EMIHUDRAFT_226749"/>
<reference evidence="2" key="1">
    <citation type="journal article" date="2013" name="Nature">
        <title>Pan genome of the phytoplankton Emiliania underpins its global distribution.</title>
        <authorList>
            <person name="Read B.A."/>
            <person name="Kegel J."/>
            <person name="Klute M.J."/>
            <person name="Kuo A."/>
            <person name="Lefebvre S.C."/>
            <person name="Maumus F."/>
            <person name="Mayer C."/>
            <person name="Miller J."/>
            <person name="Monier A."/>
            <person name="Salamov A."/>
            <person name="Young J."/>
            <person name="Aguilar M."/>
            <person name="Claverie J.M."/>
            <person name="Frickenhaus S."/>
            <person name="Gonzalez K."/>
            <person name="Herman E.K."/>
            <person name="Lin Y.C."/>
            <person name="Napier J."/>
            <person name="Ogata H."/>
            <person name="Sarno A.F."/>
            <person name="Shmutz J."/>
            <person name="Schroeder D."/>
            <person name="de Vargas C."/>
            <person name="Verret F."/>
            <person name="von Dassow P."/>
            <person name="Valentin K."/>
            <person name="Van de Peer Y."/>
            <person name="Wheeler G."/>
            <person name="Dacks J.B."/>
            <person name="Delwiche C.F."/>
            <person name="Dyhrman S.T."/>
            <person name="Glockner G."/>
            <person name="John U."/>
            <person name="Richards T."/>
            <person name="Worden A.Z."/>
            <person name="Zhang X."/>
            <person name="Grigoriev I.V."/>
            <person name="Allen A.E."/>
            <person name="Bidle K."/>
            <person name="Borodovsky M."/>
            <person name="Bowler C."/>
            <person name="Brownlee C."/>
            <person name="Cock J.M."/>
            <person name="Elias M."/>
            <person name="Gladyshev V.N."/>
            <person name="Groth M."/>
            <person name="Guda C."/>
            <person name="Hadaegh A."/>
            <person name="Iglesias-Rodriguez M.D."/>
            <person name="Jenkins J."/>
            <person name="Jones B.M."/>
            <person name="Lawson T."/>
            <person name="Leese F."/>
            <person name="Lindquist E."/>
            <person name="Lobanov A."/>
            <person name="Lomsadze A."/>
            <person name="Malik S.B."/>
            <person name="Marsh M.E."/>
            <person name="Mackinder L."/>
            <person name="Mock T."/>
            <person name="Mueller-Roeber B."/>
            <person name="Pagarete A."/>
            <person name="Parker M."/>
            <person name="Probert I."/>
            <person name="Quesneville H."/>
            <person name="Raines C."/>
            <person name="Rensing S.A."/>
            <person name="Riano-Pachon D.M."/>
            <person name="Richier S."/>
            <person name="Rokitta S."/>
            <person name="Shiraiwa Y."/>
            <person name="Soanes D.M."/>
            <person name="van der Giezen M."/>
            <person name="Wahlund T.M."/>
            <person name="Williams B."/>
            <person name="Wilson W."/>
            <person name="Wolfe G."/>
            <person name="Wurch L.L."/>
        </authorList>
    </citation>
    <scope>NUCLEOTIDE SEQUENCE</scope>
</reference>
<accession>A0A0D3KK79</accession>
<evidence type="ECO:0000313" key="1">
    <source>
        <dbReference type="EnsemblProtists" id="EOD36164"/>
    </source>
</evidence>
<dbReference type="RefSeq" id="XP_005788593.1">
    <property type="nucleotide sequence ID" value="XM_005788536.1"/>
</dbReference>
<evidence type="ECO:0000313" key="2">
    <source>
        <dbReference type="Proteomes" id="UP000013827"/>
    </source>
</evidence>
<name>A0A0D3KK79_EMIH1</name>
<protein>
    <recommendedName>
        <fullName evidence="3">Phosphoribosyltransferase domain-containing protein</fullName>
    </recommendedName>
</protein>
<dbReference type="Gene3D" id="3.40.50.2020">
    <property type="match status" value="1"/>
</dbReference>
<dbReference type="Proteomes" id="UP000013827">
    <property type="component" value="Unassembled WGS sequence"/>
</dbReference>
<organism evidence="1 2">
    <name type="scientific">Emiliania huxleyi (strain CCMP1516)</name>
    <dbReference type="NCBI Taxonomy" id="280463"/>
    <lineage>
        <taxon>Eukaryota</taxon>
        <taxon>Haptista</taxon>
        <taxon>Haptophyta</taxon>
        <taxon>Prymnesiophyceae</taxon>
        <taxon>Isochrysidales</taxon>
        <taxon>Noelaerhabdaceae</taxon>
        <taxon>Emiliania</taxon>
    </lineage>
</organism>
<dbReference type="AlphaFoldDB" id="A0A0D3KK79"/>